<keyword evidence="3" id="KW-1185">Reference proteome</keyword>
<sequence>MFPINEQFSAVVKASLEAQISMLAALSAKGVESVEQIVELNINVAKASLEDSSTTARQLLAAKDPQEFFSLSAAQAQPAAAKVIAYGRHLAGIASSAQAEFTRATEEQITETGRRVSDMVEDASKNAPAGSENVVALFKSAFGNANAGYEQFSKSTKKAVETMEANLNTAVNQFAQAAEKTAAGARARK</sequence>
<evidence type="ECO:0000313" key="2">
    <source>
        <dbReference type="EMBL" id="RJG07018.1"/>
    </source>
</evidence>
<dbReference type="EMBL" id="QYUN01000002">
    <property type="protein sequence ID" value="RJG07018.1"/>
    <property type="molecule type" value="Genomic_DNA"/>
</dbReference>
<evidence type="ECO:0000259" key="1">
    <source>
        <dbReference type="Pfam" id="PF09361"/>
    </source>
</evidence>
<dbReference type="Pfam" id="PF09361">
    <property type="entry name" value="Phasin_2"/>
    <property type="match status" value="1"/>
</dbReference>
<comment type="caution">
    <text evidence="2">The sequence shown here is derived from an EMBL/GenBank/DDBJ whole genome shotgun (WGS) entry which is preliminary data.</text>
</comment>
<dbReference type="Proteomes" id="UP000285190">
    <property type="component" value="Unassembled WGS sequence"/>
</dbReference>
<dbReference type="InterPro" id="IPR010127">
    <property type="entry name" value="Phasin_subfam-1"/>
</dbReference>
<protein>
    <submittedName>
        <fullName evidence="2">Phasin family protein</fullName>
    </submittedName>
</protein>
<reference evidence="2 3" key="1">
    <citation type="submission" date="2018-09" db="EMBL/GenBank/DDBJ databases">
        <authorList>
            <person name="Zhu H."/>
        </authorList>
    </citation>
    <scope>NUCLEOTIDE SEQUENCE [LARGE SCALE GENOMIC DNA]</scope>
    <source>
        <strain evidence="2 3">K2R10-39</strain>
    </source>
</reference>
<proteinExistence type="predicted"/>
<dbReference type="OrthoDB" id="5298576at2"/>
<organism evidence="2 3">
    <name type="scientific">Noviherbaspirillum cavernae</name>
    <dbReference type="NCBI Taxonomy" id="2320862"/>
    <lineage>
        <taxon>Bacteria</taxon>
        <taxon>Pseudomonadati</taxon>
        <taxon>Pseudomonadota</taxon>
        <taxon>Betaproteobacteria</taxon>
        <taxon>Burkholderiales</taxon>
        <taxon>Oxalobacteraceae</taxon>
        <taxon>Noviherbaspirillum</taxon>
    </lineage>
</organism>
<dbReference type="AlphaFoldDB" id="A0A418X3I8"/>
<name>A0A418X3I8_9BURK</name>
<evidence type="ECO:0000313" key="3">
    <source>
        <dbReference type="Proteomes" id="UP000285190"/>
    </source>
</evidence>
<gene>
    <name evidence="2" type="ORF">D3870_14325</name>
</gene>
<accession>A0A418X3I8</accession>
<dbReference type="InterPro" id="IPR018968">
    <property type="entry name" value="Phasin"/>
</dbReference>
<feature type="domain" description="Phasin" evidence="1">
    <location>
        <begin position="6"/>
        <end position="109"/>
    </location>
</feature>
<dbReference type="NCBIfam" id="TIGR01841">
    <property type="entry name" value="phasin"/>
    <property type="match status" value="1"/>
</dbReference>
<dbReference type="RefSeq" id="WP_119740109.1">
    <property type="nucleotide sequence ID" value="NZ_QYUN01000002.1"/>
</dbReference>